<evidence type="ECO:0000313" key="1">
    <source>
        <dbReference type="EMBL" id="KAF0520402.1"/>
    </source>
</evidence>
<reference evidence="1 2" key="1">
    <citation type="journal article" date="2019" name="Environ. Microbiol.">
        <title>At the nexus of three kingdoms: the genome of the mycorrhizal fungus Gigaspora margarita provides insights into plant, endobacterial and fungal interactions.</title>
        <authorList>
            <person name="Venice F."/>
            <person name="Ghignone S."/>
            <person name="Salvioli di Fossalunga A."/>
            <person name="Amselem J."/>
            <person name="Novero M."/>
            <person name="Xianan X."/>
            <person name="Sedzielewska Toro K."/>
            <person name="Morin E."/>
            <person name="Lipzen A."/>
            <person name="Grigoriev I.V."/>
            <person name="Henrissat B."/>
            <person name="Martin F.M."/>
            <person name="Bonfante P."/>
        </authorList>
    </citation>
    <scope>NUCLEOTIDE SEQUENCE [LARGE SCALE GENOMIC DNA]</scope>
    <source>
        <strain evidence="1 2">BEG34</strain>
    </source>
</reference>
<dbReference type="SUPFAM" id="SSF53067">
    <property type="entry name" value="Actin-like ATPase domain"/>
    <property type="match status" value="2"/>
</dbReference>
<dbReference type="EMBL" id="WTPW01000352">
    <property type="protein sequence ID" value="KAF0520402.1"/>
    <property type="molecule type" value="Genomic_DNA"/>
</dbReference>
<accession>A0A8H4EMS6</accession>
<dbReference type="Gene3D" id="3.30.420.40">
    <property type="match status" value="1"/>
</dbReference>
<dbReference type="AlphaFoldDB" id="A0A8H4EMS6"/>
<keyword evidence="2" id="KW-1185">Reference proteome</keyword>
<name>A0A8H4EMS6_GIGMA</name>
<protein>
    <submittedName>
        <fullName evidence="1">Hsp70 family protein</fullName>
    </submittedName>
</protein>
<proteinExistence type="predicted"/>
<organism evidence="1 2">
    <name type="scientific">Gigaspora margarita</name>
    <dbReference type="NCBI Taxonomy" id="4874"/>
    <lineage>
        <taxon>Eukaryota</taxon>
        <taxon>Fungi</taxon>
        <taxon>Fungi incertae sedis</taxon>
        <taxon>Mucoromycota</taxon>
        <taxon>Glomeromycotina</taxon>
        <taxon>Glomeromycetes</taxon>
        <taxon>Diversisporales</taxon>
        <taxon>Gigasporaceae</taxon>
        <taxon>Gigaspora</taxon>
    </lineage>
</organism>
<gene>
    <name evidence="1" type="ORF">F8M41_016333</name>
</gene>
<evidence type="ECO:0000313" key="2">
    <source>
        <dbReference type="Proteomes" id="UP000439903"/>
    </source>
</evidence>
<dbReference type="Proteomes" id="UP000439903">
    <property type="component" value="Unassembled WGS sequence"/>
</dbReference>
<comment type="caution">
    <text evidence="1">The sequence shown here is derived from an EMBL/GenBank/DDBJ whole genome shotgun (WGS) entry which is preliminary data.</text>
</comment>
<dbReference type="OrthoDB" id="2963168at2759"/>
<dbReference type="PANTHER" id="PTHR14187:SF5">
    <property type="entry name" value="HEAT SHOCK 70 KDA PROTEIN 12A"/>
    <property type="match status" value="1"/>
</dbReference>
<sequence>MLQKEFVYVERHVYQFDFLPEVPTDIRVVVGIGFAFANVETCEIIKEDFERRWPGIDFFRMVRLVFTVPAEFTEKTKSIMRQCIYDAGLINNSGTQNLKFITEPEAAAIYCMNVLKDHRLKSGVDLTVRKLLDNNQLGEVTEHSGDVCGGAYVDKEFLRFLEDKVGNGNALDKLEEDDWEIDIDFETIKSFFDPVVNRIIRLISIQHDECKCNVMFLIGGFSESKYLQQTIKQRFSQCKVAVPPYLTAAAACGAVEYGLDMDTVKNRVLKWTYGIKVYPKFEEGDLPLRKESDGHIYKFLLMAKRGVQVEVDQRFSETMYPSKPDAMGILFSFYYTAKKTAEYCDEPGMHKLGEFDVDLPDTHLGKDRPVTLEYVLEQ</sequence>
<dbReference type="InterPro" id="IPR043129">
    <property type="entry name" value="ATPase_NBD"/>
</dbReference>
<dbReference type="PANTHER" id="PTHR14187">
    <property type="entry name" value="ALPHA KINASE/ELONGATION FACTOR 2 KINASE"/>
    <property type="match status" value="1"/>
</dbReference>